<protein>
    <submittedName>
        <fullName evidence="1">Uncharacterized protein</fullName>
    </submittedName>
</protein>
<gene>
    <name evidence="1" type="ORF">BK716_31320</name>
</gene>
<proteinExistence type="predicted"/>
<evidence type="ECO:0000313" key="2">
    <source>
        <dbReference type="Proteomes" id="UP000194816"/>
    </source>
</evidence>
<sequence length="98" mass="11359">MVRSKEKVLADVILGQIEMQLEHVMNQILLKKEQGETALEEHKKEFEIVVKNSKAMMNILYPVSQEKTLDVASMIEKMNRVLEEIESGARMKERTLTE</sequence>
<evidence type="ECO:0000313" key="1">
    <source>
        <dbReference type="EMBL" id="OUB39969.1"/>
    </source>
</evidence>
<dbReference type="AlphaFoldDB" id="A0A9X6QIV6"/>
<reference evidence="1 2" key="1">
    <citation type="submission" date="2016-10" db="EMBL/GenBank/DDBJ databases">
        <title>Comparative genomics of Bacillus thuringiensis reveals a path to pathogens against multiple invertebrate hosts.</title>
        <authorList>
            <person name="Zheng J."/>
            <person name="Gao Q."/>
            <person name="Liu H."/>
            <person name="Peng D."/>
            <person name="Ruan L."/>
            <person name="Sun M."/>
        </authorList>
    </citation>
    <scope>NUCLEOTIDE SEQUENCE [LARGE SCALE GENOMIC DNA]</scope>
    <source>
        <strain evidence="1">BGSC 4AU1</strain>
    </source>
</reference>
<dbReference type="EMBL" id="MOOK01000232">
    <property type="protein sequence ID" value="OUB39969.1"/>
    <property type="molecule type" value="Genomic_DNA"/>
</dbReference>
<dbReference type="Proteomes" id="UP000194816">
    <property type="component" value="Unassembled WGS sequence"/>
</dbReference>
<dbReference type="RefSeq" id="WP_088115650.1">
    <property type="nucleotide sequence ID" value="NZ_MOOK01000232.1"/>
</dbReference>
<comment type="caution">
    <text evidence="1">The sequence shown here is derived from an EMBL/GenBank/DDBJ whole genome shotgun (WGS) entry which is preliminary data.</text>
</comment>
<name>A0A9X6QIV6_BACUH</name>
<accession>A0A9X6QIV6</accession>
<organism evidence="1 2">
    <name type="scientific">Bacillus thuringiensis subsp. higo</name>
    <dbReference type="NCBI Taxonomy" id="132266"/>
    <lineage>
        <taxon>Bacteria</taxon>
        <taxon>Bacillati</taxon>
        <taxon>Bacillota</taxon>
        <taxon>Bacilli</taxon>
        <taxon>Bacillales</taxon>
        <taxon>Bacillaceae</taxon>
        <taxon>Bacillus</taxon>
        <taxon>Bacillus cereus group</taxon>
    </lineage>
</organism>